<evidence type="ECO:0000256" key="5">
    <source>
        <dbReference type="PROSITE-ProRule" id="PRU00043"/>
    </source>
</evidence>
<feature type="domain" description="Cadherin" evidence="7">
    <location>
        <begin position="1305"/>
        <end position="1411"/>
    </location>
</feature>
<accession>A0ABN7AFV5</accession>
<feature type="domain" description="Cadherin" evidence="7">
    <location>
        <begin position="1095"/>
        <end position="1194"/>
    </location>
</feature>
<evidence type="ECO:0000256" key="2">
    <source>
        <dbReference type="ARBA" id="ARBA00022737"/>
    </source>
</evidence>
<keyword evidence="4 6" id="KW-0472">Membrane</keyword>
<dbReference type="InterPro" id="IPR020894">
    <property type="entry name" value="Cadherin_CS"/>
</dbReference>
<evidence type="ECO:0000313" key="8">
    <source>
        <dbReference type="EMBL" id="BES91153.1"/>
    </source>
</evidence>
<dbReference type="EMBL" id="AP028910">
    <property type="protein sequence ID" value="BES91153.1"/>
    <property type="molecule type" value="Genomic_DNA"/>
</dbReference>
<keyword evidence="2" id="KW-0677">Repeat</keyword>
<dbReference type="InterPro" id="IPR015919">
    <property type="entry name" value="Cadherin-like_sf"/>
</dbReference>
<dbReference type="Pfam" id="PF00028">
    <property type="entry name" value="Cadherin"/>
    <property type="match status" value="19"/>
</dbReference>
<dbReference type="Gene3D" id="2.10.25.10">
    <property type="entry name" value="Laminin"/>
    <property type="match status" value="1"/>
</dbReference>
<evidence type="ECO:0000256" key="6">
    <source>
        <dbReference type="SAM" id="Phobius"/>
    </source>
</evidence>
<dbReference type="PANTHER" id="PTHR24027">
    <property type="entry name" value="CADHERIN-23"/>
    <property type="match status" value="1"/>
</dbReference>
<feature type="domain" description="Cadherin" evidence="7">
    <location>
        <begin position="1919"/>
        <end position="2034"/>
    </location>
</feature>
<feature type="domain" description="Cadherin" evidence="7">
    <location>
        <begin position="2019"/>
        <end position="2120"/>
    </location>
</feature>
<dbReference type="PROSITE" id="PS00232">
    <property type="entry name" value="CADHERIN_1"/>
    <property type="match status" value="10"/>
</dbReference>
<evidence type="ECO:0000256" key="3">
    <source>
        <dbReference type="ARBA" id="ARBA00022837"/>
    </source>
</evidence>
<proteinExistence type="predicted"/>
<protein>
    <submittedName>
        <fullName evidence="8">Laminin G domain</fullName>
    </submittedName>
</protein>
<feature type="domain" description="Cadherin" evidence="7">
    <location>
        <begin position="362"/>
        <end position="460"/>
    </location>
</feature>
<comment type="subcellular location">
    <subcellularLocation>
        <location evidence="1">Membrane</location>
    </subcellularLocation>
</comment>
<feature type="domain" description="Cadherin" evidence="7">
    <location>
        <begin position="2435"/>
        <end position="2539"/>
    </location>
</feature>
<feature type="domain" description="Cadherin" evidence="7">
    <location>
        <begin position="1816"/>
        <end position="1918"/>
    </location>
</feature>
<organism evidence="8 9">
    <name type="scientific">Nesidiocoris tenuis</name>
    <dbReference type="NCBI Taxonomy" id="355587"/>
    <lineage>
        <taxon>Eukaryota</taxon>
        <taxon>Metazoa</taxon>
        <taxon>Ecdysozoa</taxon>
        <taxon>Arthropoda</taxon>
        <taxon>Hexapoda</taxon>
        <taxon>Insecta</taxon>
        <taxon>Pterygota</taxon>
        <taxon>Neoptera</taxon>
        <taxon>Paraneoptera</taxon>
        <taxon>Hemiptera</taxon>
        <taxon>Heteroptera</taxon>
        <taxon>Panheteroptera</taxon>
        <taxon>Cimicomorpha</taxon>
        <taxon>Miridae</taxon>
        <taxon>Dicyphina</taxon>
        <taxon>Nesidiocoris</taxon>
    </lineage>
</organism>
<sequence length="2934" mass="323905">MNANNPEAWRQGEPGIRAVVEPFSREGCQSFHNGTNASHSAIRQPLTPDALHCQHLALCLSISVVASEIKTNLVLDAETESSYWLSVTCEDQGVIPLHANLQVYVEVEDVNDETPLTVLPFYSGFVVENREIIADVVQLKAWDADLTATQIFYEISAGDPDGHFTINQTSGLIRSSGKKVDREERNEFLLEVTVRDSGVPILSSVTKVLIVVTDINDHPPVFDQAVYHITVPELFLPPSLMSQNDQSAEDAFALEEIDGVWESFPPNFDDGVEIFTMLAHDKDEGENGRITYSLKGGNLRGKFFINAKTGAVYTQRSLLRGHQYNVMVMASDGGKPSRNATARVSIKVKGVPSSSRHSPVIKNPNQSVQILESDMAGYMVAIIHASDLDDDTLYFNITDGNNERRFMVTRDKGTVYLAGHCDAEISQHYNLTISVTDGVHTAYTQLFITVLDINEFYPAFSKYQYDISVPESAETGSIIFNLNATDKDVDKKLVYKIHNAKNPESLQLFTLRHNTGEVTIANSLDRENLVSHTITIVVHDSGTPTKKNFTRLVINVQDVNDHMPQFNVESLEPKIYHTSLIGTRIVTLMASDHDLMENGTVTYSIVSGNDGGKFTIDHVLGHLCLAKTIGPSDPLEYSLVIQASDSGVKPLRNTLPVHISVISAADVITKFTDTEVSAEVYENSPIGTFVTQLEAYGSGLLFEIINGNQESSFTINPTIGAITVNDWLDRERTDLYNLTIAAFSLFGGRSTCYVTIYILDANDNPPKFVNNQLEAYVLESADVGSFILDKEGKPLVPKAVDCDLHTNSMFTYQFFTKNLSSMFHIDPNTGTVRTVVRLDYETTPSIVITVIATDKGVPKLTSETVATINLTVINTNDSPPVFTQSSYNATVLLPTFVDVTVTQVTAVDADLEKLHHGLTYVISEGNDNGIYEIDEKDGLIRIKDRSKLSGPSLHKLKVTASDGKYTTKTTVSIKCVQNLDDKGLSFERKIYLGAVLENSTQSITVAVVSVRGALLNDHVIFSILNPQPQFTIGSVSGAVKTTGTPLDREAREFYSFVVQAERLRDNSDESPEWHIARTLVNVTVLDINDNCPIVINKELHAVISQSVRKHQFVTRVMAHDLDKEENGDVHFELQNHYDIFKICPRSGNITIKQPVPNLIREYKLIVAVRDNGIPPCTTKGIVHVSVLDEDTPIFEQQLYQAYVPEDITGHTPIPLTLRTFSPLTNDIIYTIVDGDNDDEFQTVFSSGSATGTSPCVIRVNGALDYESTDTYSLKIRAIDAVTGKSSETMVEILVQDVNDNAPEFLQDIYNVSVLETLNIGGFVGQVYAIDRDVGLNGAVRYAIDTARSEEHSHFYIKSSTGEVFLKKSLDYEVQSFFSLWIKAFDTGTPSKSTYTKLWIHVIDVVDTGPVVVEPIVGLIYGTYATRGQFVAAIRSYHSVAGVKLAYSLLSHETIFTLDKDSGILTVANTGNISCNEAKVEFSVTDGVYTTPSSILIRVQKANQMSPKFENYVYEITIKENIPKDAHVVTLQATDGDMGQGGHLEYSIVSEAAQKTFRIDPASGEITTLKLLDREAENHFEFLVQAADPGRRSGLTTVMVTLLDVNDNTPTFIVPKYTITVSTKTIHNATIVQVEAVDLDDGFNGAITYSIIGNGNIENLFSIDSISGNLTLKSQSVLLRDNVYQFFVRAKDGGSPPLSSEVPVTVYVSSTGEKIPLPAELPNTFFISESSEKGSVITVLENAFEGRMSYKVFGPTRSIISVSKSGKVTLAKTLDREEVAVHKLAILMEISTNPPISSVAHLRIHVLDVNDNKPKFEQAEYHVLITEGIPEGEKLLKVKANDLDEGKNAELHYWLEDNLGILSIDRRTGWITTHAELDREERSEYVLNVVAFDNGTPALSDKSSIHIKLLDANDNPPVFAQASWNISISEDSPIGTFLIQLETNDADEKSENLEFYIISGDKDCKFSLNNQGNIFLMRSLDREETSQYFLVVTATDGKFAAETSIFIRVLDINDEKPQCLKESYFVQLSEDSPLFTYVTSVEAFDPDSEPNYYFFLNAGDDKYFSINNVTGEIRTKGLLDREQVSQHILVTNVADKDNSTWKCQSTVYIKLVDVNDCPPKFDMDNMTAMVVENTPIGSVVTMVHAADPDLASSAKVKYSLLDSIKGKFKIDSKSGLIQLMGTVDREERDSYNLVVRASDKMAPELYSDARLTVTVLDVNDNPPIFSQKVYHSQVSESAPIQSRFMKLEAYSADIGANAEILYLIINGNTNNQFSLDLNTGILSVANPLDYESTKNYMLTVEARDLGEPPLSTQALVNISVIDSNDNTPIFLQTLYTTVVPEDANVGSSIIQVIASDADSGENGRLTYSIKSGDAHNQFSINPNDGYVNVVAHLDREKKDSYTLVIRATDGGVPPLSTTACIVIEVSDINDNPPRFSSSNYSAFIQEGKKAEWAIIKLEVHDADLAQNGGPFEFDIQSGNEKNLFSIGADGVIKTNAVVSGHLHKSYDLHVRVYDSGTPPLYSDTVVTITVTEESQHPPLVSPLNVVVMSYANQLQPKRFLGTVHVSDSDPYDSHAFKIETTEPNKFHVEPMSGRLSMTGPSAGVYSLNVTVTDGKFTSKAFISVVVHSVFKNMLLSALSLRFRGMSPKYFLVNGRKTILRMLKKLLKTDILLLSIQPANHDLDVLLSFQEYISIEELNNVITESRLAAAPFKCNCQNGGKCKQNVTIIPHRVLTTYTETESFVAPEHTHFLFCSCSPAYRGEYCEEEACECPPPTLCSHQGGAMVCTSPPPVAPLCSDNRTCDSPNAREYTFVYPYIVILLITAVLLSAAAAISVILWRRSKDRNRSVERPKDKAVMFRVDSLTSNKKISNIKASKGLRPSPLNNGNEVQLNSLPLNNLENSRNCSLEESSSFSCSYLQNIDPTKKITNGGYQDF</sequence>
<dbReference type="Gene3D" id="2.60.40.60">
    <property type="entry name" value="Cadherins"/>
    <property type="match status" value="23"/>
</dbReference>
<dbReference type="PROSITE" id="PS50268">
    <property type="entry name" value="CADHERIN_2"/>
    <property type="match status" value="23"/>
</dbReference>
<evidence type="ECO:0000256" key="1">
    <source>
        <dbReference type="ARBA" id="ARBA00004370"/>
    </source>
</evidence>
<feature type="domain" description="Cadherin" evidence="7">
    <location>
        <begin position="567"/>
        <end position="671"/>
    </location>
</feature>
<dbReference type="SUPFAM" id="SSF49313">
    <property type="entry name" value="Cadherin-like"/>
    <property type="match status" value="24"/>
</dbReference>
<keyword evidence="3 5" id="KW-0106">Calcium</keyword>
<feature type="domain" description="Cadherin" evidence="7">
    <location>
        <begin position="1612"/>
        <end position="1815"/>
    </location>
</feature>
<feature type="domain" description="Cadherin" evidence="7">
    <location>
        <begin position="2225"/>
        <end position="2329"/>
    </location>
</feature>
<feature type="domain" description="Cadherin" evidence="7">
    <location>
        <begin position="769"/>
        <end position="882"/>
    </location>
</feature>
<dbReference type="PANTHER" id="PTHR24027:SF438">
    <property type="entry name" value="CADHERIN 23"/>
    <property type="match status" value="1"/>
</dbReference>
<feature type="domain" description="Cadherin" evidence="7">
    <location>
        <begin position="60"/>
        <end position="117"/>
    </location>
</feature>
<feature type="domain" description="Cadherin" evidence="7">
    <location>
        <begin position="883"/>
        <end position="986"/>
    </location>
</feature>
<feature type="domain" description="Cadherin" evidence="7">
    <location>
        <begin position="672"/>
        <end position="768"/>
    </location>
</feature>
<dbReference type="SMART" id="SM00112">
    <property type="entry name" value="CA"/>
    <property type="match status" value="23"/>
</dbReference>
<feature type="domain" description="Cadherin" evidence="7">
    <location>
        <begin position="2330"/>
        <end position="2434"/>
    </location>
</feature>
<feature type="domain" description="Cadherin" evidence="7">
    <location>
        <begin position="1443"/>
        <end position="1508"/>
    </location>
</feature>
<feature type="domain" description="Cadherin" evidence="7">
    <location>
        <begin position="118"/>
        <end position="222"/>
    </location>
</feature>
<feature type="domain" description="Cadherin" evidence="7">
    <location>
        <begin position="1195"/>
        <end position="1304"/>
    </location>
</feature>
<keyword evidence="6" id="KW-1133">Transmembrane helix</keyword>
<evidence type="ECO:0000313" key="9">
    <source>
        <dbReference type="Proteomes" id="UP001307889"/>
    </source>
</evidence>
<evidence type="ECO:0000256" key="4">
    <source>
        <dbReference type="ARBA" id="ARBA00023136"/>
    </source>
</evidence>
<dbReference type="InterPro" id="IPR039808">
    <property type="entry name" value="Cadherin"/>
</dbReference>
<feature type="domain" description="Cadherin" evidence="7">
    <location>
        <begin position="461"/>
        <end position="566"/>
    </location>
</feature>
<dbReference type="Proteomes" id="UP001307889">
    <property type="component" value="Chromosome 2"/>
</dbReference>
<feature type="transmembrane region" description="Helical" evidence="6">
    <location>
        <begin position="2812"/>
        <end position="2837"/>
    </location>
</feature>
<feature type="domain" description="Cadherin" evidence="7">
    <location>
        <begin position="271"/>
        <end position="361"/>
    </location>
</feature>
<feature type="domain" description="Cadherin" evidence="7">
    <location>
        <begin position="1509"/>
        <end position="1611"/>
    </location>
</feature>
<gene>
    <name evidence="8" type="ORF">NTJ_03962</name>
</gene>
<feature type="domain" description="Cadherin" evidence="7">
    <location>
        <begin position="987"/>
        <end position="1094"/>
    </location>
</feature>
<reference evidence="8 9" key="1">
    <citation type="submission" date="2023-09" db="EMBL/GenBank/DDBJ databases">
        <title>Nesidiocoris tenuis whole genome shotgun sequence.</title>
        <authorList>
            <person name="Shibata T."/>
            <person name="Shimoda M."/>
            <person name="Kobayashi T."/>
            <person name="Uehara T."/>
        </authorList>
    </citation>
    <scope>NUCLEOTIDE SEQUENCE [LARGE SCALE GENOMIC DNA]</scope>
    <source>
        <strain evidence="8 9">Japan</strain>
    </source>
</reference>
<dbReference type="PRINTS" id="PR00205">
    <property type="entry name" value="CADHERIN"/>
</dbReference>
<dbReference type="CDD" id="cd11304">
    <property type="entry name" value="Cadherin_repeat"/>
    <property type="match status" value="22"/>
</dbReference>
<evidence type="ECO:0000259" key="7">
    <source>
        <dbReference type="PROSITE" id="PS50268"/>
    </source>
</evidence>
<feature type="domain" description="Cadherin" evidence="7">
    <location>
        <begin position="2121"/>
        <end position="2224"/>
    </location>
</feature>
<name>A0ABN7AFV5_9HEMI</name>
<keyword evidence="6" id="KW-0812">Transmembrane</keyword>
<dbReference type="InterPro" id="IPR002126">
    <property type="entry name" value="Cadherin-like_dom"/>
</dbReference>
<keyword evidence="9" id="KW-1185">Reference proteome</keyword>